<accession>A0A200QMH0</accession>
<feature type="compositionally biased region" description="Low complexity" evidence="1">
    <location>
        <begin position="48"/>
        <end position="65"/>
    </location>
</feature>
<dbReference type="Proteomes" id="UP000195402">
    <property type="component" value="Unassembled WGS sequence"/>
</dbReference>
<keyword evidence="2" id="KW-0812">Transmembrane</keyword>
<keyword evidence="2" id="KW-1133">Transmembrane helix</keyword>
<evidence type="ECO:0000256" key="2">
    <source>
        <dbReference type="SAM" id="Phobius"/>
    </source>
</evidence>
<dbReference type="PANTHER" id="PTHR36036:SF1">
    <property type="entry name" value="PROLINE-RICH FAMILY PROTEIN"/>
    <property type="match status" value="1"/>
</dbReference>
<feature type="transmembrane region" description="Helical" evidence="2">
    <location>
        <begin position="12"/>
        <end position="32"/>
    </location>
</feature>
<gene>
    <name evidence="3" type="ORF">BVC80_8997g42</name>
</gene>
<organism evidence="3 4">
    <name type="scientific">Macleaya cordata</name>
    <name type="common">Five-seeded plume-poppy</name>
    <name type="synonym">Bocconia cordata</name>
    <dbReference type="NCBI Taxonomy" id="56857"/>
    <lineage>
        <taxon>Eukaryota</taxon>
        <taxon>Viridiplantae</taxon>
        <taxon>Streptophyta</taxon>
        <taxon>Embryophyta</taxon>
        <taxon>Tracheophyta</taxon>
        <taxon>Spermatophyta</taxon>
        <taxon>Magnoliopsida</taxon>
        <taxon>Ranunculales</taxon>
        <taxon>Papaveraceae</taxon>
        <taxon>Papaveroideae</taxon>
        <taxon>Macleaya</taxon>
    </lineage>
</organism>
<dbReference type="PANTHER" id="PTHR36036">
    <property type="entry name" value="PROLINE-RICH FAMILY PROTEIN"/>
    <property type="match status" value="1"/>
</dbReference>
<keyword evidence="2" id="KW-0472">Membrane</keyword>
<feature type="region of interest" description="Disordered" evidence="1">
    <location>
        <begin position="44"/>
        <end position="82"/>
    </location>
</feature>
<sequence length="82" mass="8655">MCYVGKATKIFIFIVAVLVVVGFVLGFSIMGLRNLKAHKCSDDYCRKPISSDPVPTTTTSTTAPAYSPPSPPAAESQGPVHA</sequence>
<reference evidence="3 4" key="1">
    <citation type="journal article" date="2017" name="Mol. Plant">
        <title>The Genome of Medicinal Plant Macleaya cordata Provides New Insights into Benzylisoquinoline Alkaloids Metabolism.</title>
        <authorList>
            <person name="Liu X."/>
            <person name="Liu Y."/>
            <person name="Huang P."/>
            <person name="Ma Y."/>
            <person name="Qing Z."/>
            <person name="Tang Q."/>
            <person name="Cao H."/>
            <person name="Cheng P."/>
            <person name="Zheng Y."/>
            <person name="Yuan Z."/>
            <person name="Zhou Y."/>
            <person name="Liu J."/>
            <person name="Tang Z."/>
            <person name="Zhuo Y."/>
            <person name="Zhang Y."/>
            <person name="Yu L."/>
            <person name="Huang J."/>
            <person name="Yang P."/>
            <person name="Peng Q."/>
            <person name="Zhang J."/>
            <person name="Jiang W."/>
            <person name="Zhang Z."/>
            <person name="Lin K."/>
            <person name="Ro D.K."/>
            <person name="Chen X."/>
            <person name="Xiong X."/>
            <person name="Shang Y."/>
            <person name="Huang S."/>
            <person name="Zeng J."/>
        </authorList>
    </citation>
    <scope>NUCLEOTIDE SEQUENCE [LARGE SCALE GENOMIC DNA]</scope>
    <source>
        <strain evidence="4">cv. BLH2017</strain>
        <tissue evidence="3">Root</tissue>
    </source>
</reference>
<evidence type="ECO:0008006" key="5">
    <source>
        <dbReference type="Google" id="ProtNLM"/>
    </source>
</evidence>
<evidence type="ECO:0000313" key="3">
    <source>
        <dbReference type="EMBL" id="OVA11663.1"/>
    </source>
</evidence>
<dbReference type="InParanoid" id="A0A200QMH0"/>
<evidence type="ECO:0000313" key="4">
    <source>
        <dbReference type="Proteomes" id="UP000195402"/>
    </source>
</evidence>
<keyword evidence="4" id="KW-1185">Reference proteome</keyword>
<dbReference type="AlphaFoldDB" id="A0A200QMH0"/>
<dbReference type="InterPro" id="IPR040277">
    <property type="entry name" value="Os04g0629400-like"/>
</dbReference>
<comment type="caution">
    <text evidence="3">The sequence shown here is derived from an EMBL/GenBank/DDBJ whole genome shotgun (WGS) entry which is preliminary data.</text>
</comment>
<evidence type="ECO:0000256" key="1">
    <source>
        <dbReference type="SAM" id="MobiDB-lite"/>
    </source>
</evidence>
<protein>
    <recommendedName>
        <fullName evidence="5">Transmembrane protein</fullName>
    </recommendedName>
</protein>
<name>A0A200QMH0_MACCD</name>
<dbReference type="EMBL" id="MVGT01001586">
    <property type="protein sequence ID" value="OVA11663.1"/>
    <property type="molecule type" value="Genomic_DNA"/>
</dbReference>
<proteinExistence type="predicted"/>
<dbReference type="OMA" id="NCANGCH"/>